<feature type="region of interest" description="Disordered" evidence="2">
    <location>
        <begin position="24"/>
        <end position="69"/>
    </location>
</feature>
<dbReference type="PROSITE" id="PS51257">
    <property type="entry name" value="PROKAR_LIPOPROTEIN"/>
    <property type="match status" value="1"/>
</dbReference>
<reference evidence="7" key="1">
    <citation type="journal article" date="2019" name="Int. J. Syst. Evol. Microbiol.">
        <title>The Global Catalogue of Microorganisms (GCM) 10K type strain sequencing project: providing services to taxonomists for standard genome sequencing and annotation.</title>
        <authorList>
            <consortium name="The Broad Institute Genomics Platform"/>
            <consortium name="The Broad Institute Genome Sequencing Center for Infectious Disease"/>
            <person name="Wu L."/>
            <person name="Ma J."/>
        </authorList>
    </citation>
    <scope>NUCLEOTIDE SEQUENCE [LARGE SCALE GENOMIC DNA]</scope>
    <source>
        <strain evidence="7">JCM 12389</strain>
    </source>
</reference>
<accession>A0ABP3KHY5</accession>
<evidence type="ECO:0000313" key="6">
    <source>
        <dbReference type="EMBL" id="GAA0480302.1"/>
    </source>
</evidence>
<evidence type="ECO:0000256" key="4">
    <source>
        <dbReference type="SAM" id="SignalP"/>
    </source>
</evidence>
<keyword evidence="3" id="KW-0472">Membrane</keyword>
<dbReference type="RefSeq" id="WP_343836352.1">
    <property type="nucleotide sequence ID" value="NZ_BAAADO010000001.1"/>
</dbReference>
<evidence type="ECO:0000256" key="1">
    <source>
        <dbReference type="SAM" id="Coils"/>
    </source>
</evidence>
<keyword evidence="7" id="KW-1185">Reference proteome</keyword>
<feature type="compositionally biased region" description="Polar residues" evidence="2">
    <location>
        <begin position="36"/>
        <end position="56"/>
    </location>
</feature>
<protein>
    <recommendedName>
        <fullName evidence="5">DUF4349 domain-containing protein</fullName>
    </recommendedName>
</protein>
<name>A0ABP3KHY5_9BACI</name>
<dbReference type="Proteomes" id="UP001500880">
    <property type="component" value="Unassembled WGS sequence"/>
</dbReference>
<keyword evidence="1" id="KW-0175">Coiled coil</keyword>
<dbReference type="Pfam" id="PF14257">
    <property type="entry name" value="DUF4349"/>
    <property type="match status" value="1"/>
</dbReference>
<keyword evidence="4" id="KW-0732">Signal</keyword>
<feature type="domain" description="DUF4349" evidence="5">
    <location>
        <begin position="70"/>
        <end position="284"/>
    </location>
</feature>
<keyword evidence="3" id="KW-0812">Transmembrane</keyword>
<feature type="chain" id="PRO_5045470513" description="DUF4349 domain-containing protein" evidence="4">
    <location>
        <begin position="18"/>
        <end position="297"/>
    </location>
</feature>
<feature type="compositionally biased region" description="Basic and acidic residues" evidence="2">
    <location>
        <begin position="24"/>
        <end position="35"/>
    </location>
</feature>
<proteinExistence type="predicted"/>
<sequence>MKWFMKLGMICTILVLAACSSDDTGKSEESSRLDQADSSADMVQTNEKGQDQTATEEQAENQKDTNTDNRMIMYHARLTLNIKDIDGAVEDITSRTNQINGYVVETTSTNRDQHVQSHMTVRIPNPELQSFTKELEKLSEKVVEKHVRGEDVTEEYTDLESRLKAKKAVENRLLEFMKGAEKTEDLLNISKDLAKVQEEIEQMEGRMKYLENRTEFAEVTITLKDISVNVPGIAEKDLQTGERIQKAFTNSLNQLSSFFSGLIVFLIGYSPFLIILAIFGGSIWFFKNRKNKKDTES</sequence>
<gene>
    <name evidence="6" type="ORF">GCM10008986_01010</name>
</gene>
<organism evidence="6 7">
    <name type="scientific">Salinibacillus aidingensis</name>
    <dbReference type="NCBI Taxonomy" id="237684"/>
    <lineage>
        <taxon>Bacteria</taxon>
        <taxon>Bacillati</taxon>
        <taxon>Bacillota</taxon>
        <taxon>Bacilli</taxon>
        <taxon>Bacillales</taxon>
        <taxon>Bacillaceae</taxon>
        <taxon>Salinibacillus</taxon>
    </lineage>
</organism>
<comment type="caution">
    <text evidence="6">The sequence shown here is derived from an EMBL/GenBank/DDBJ whole genome shotgun (WGS) entry which is preliminary data.</text>
</comment>
<evidence type="ECO:0000259" key="5">
    <source>
        <dbReference type="Pfam" id="PF14257"/>
    </source>
</evidence>
<evidence type="ECO:0000313" key="7">
    <source>
        <dbReference type="Proteomes" id="UP001500880"/>
    </source>
</evidence>
<feature type="transmembrane region" description="Helical" evidence="3">
    <location>
        <begin position="258"/>
        <end position="286"/>
    </location>
</feature>
<feature type="coiled-coil region" evidence="1">
    <location>
        <begin position="186"/>
        <end position="213"/>
    </location>
</feature>
<dbReference type="InterPro" id="IPR025645">
    <property type="entry name" value="DUF4349"/>
</dbReference>
<keyword evidence="3" id="KW-1133">Transmembrane helix</keyword>
<evidence type="ECO:0000256" key="2">
    <source>
        <dbReference type="SAM" id="MobiDB-lite"/>
    </source>
</evidence>
<dbReference type="EMBL" id="BAAADO010000001">
    <property type="protein sequence ID" value="GAA0480302.1"/>
    <property type="molecule type" value="Genomic_DNA"/>
</dbReference>
<feature type="signal peptide" evidence="4">
    <location>
        <begin position="1"/>
        <end position="17"/>
    </location>
</feature>
<evidence type="ECO:0000256" key="3">
    <source>
        <dbReference type="SAM" id="Phobius"/>
    </source>
</evidence>